<dbReference type="Gene3D" id="3.40.50.10710">
    <property type="entry name" value="Metallo-hydrolase/oxidoreductase"/>
    <property type="match status" value="1"/>
</dbReference>
<dbReference type="RefSeq" id="WP_102227612.1">
    <property type="nucleotide sequence ID" value="NZ_PNFY01000010.1"/>
</dbReference>
<keyword evidence="2 10" id="KW-0698">rRNA processing</keyword>
<dbReference type="Pfam" id="PF07521">
    <property type="entry name" value="RMMBL"/>
    <property type="match status" value="1"/>
</dbReference>
<reference evidence="12 13" key="1">
    <citation type="submission" date="2017-09" db="EMBL/GenBank/DDBJ databases">
        <title>Bacterial strain isolated from the female urinary microbiota.</title>
        <authorList>
            <person name="Thomas-White K."/>
            <person name="Kumar N."/>
            <person name="Forster S."/>
            <person name="Putonti C."/>
            <person name="Lawley T."/>
            <person name="Wolfe A.J."/>
        </authorList>
    </citation>
    <scope>NUCLEOTIDE SEQUENCE [LARGE SCALE GENOMIC DNA]</scope>
    <source>
        <strain evidence="12 13">UMB0852</strain>
    </source>
</reference>
<dbReference type="NCBIfam" id="TIGR00649">
    <property type="entry name" value="MG423"/>
    <property type="match status" value="1"/>
</dbReference>
<evidence type="ECO:0000313" key="13">
    <source>
        <dbReference type="Proteomes" id="UP000235682"/>
    </source>
</evidence>
<keyword evidence="7" id="KW-0862">Zinc</keyword>
<name>A0A2N6SMW2_9LACT</name>
<dbReference type="GO" id="GO:0004534">
    <property type="term" value="F:5'-3' RNA exonuclease activity"/>
    <property type="evidence" value="ECO:0007669"/>
    <property type="project" value="UniProtKB-UniRule"/>
</dbReference>
<dbReference type="Pfam" id="PF17770">
    <property type="entry name" value="RNase_J_C"/>
    <property type="match status" value="1"/>
</dbReference>
<dbReference type="GO" id="GO:0005737">
    <property type="term" value="C:cytoplasm"/>
    <property type="evidence" value="ECO:0007669"/>
    <property type="project" value="UniProtKB-SubCell"/>
</dbReference>
<dbReference type="EMBL" id="PNHE01000015">
    <property type="protein sequence ID" value="PMC58376.1"/>
    <property type="molecule type" value="Genomic_DNA"/>
</dbReference>
<comment type="subunit">
    <text evidence="10">Homodimer, may be a subunit of the RNA degradosome.</text>
</comment>
<dbReference type="STRING" id="84521.SAMN04487994_100433"/>
<evidence type="ECO:0000256" key="3">
    <source>
        <dbReference type="ARBA" id="ARBA00022722"/>
    </source>
</evidence>
<keyword evidence="9 10" id="KW-0694">RNA-binding</keyword>
<evidence type="ECO:0000256" key="4">
    <source>
        <dbReference type="ARBA" id="ARBA00022723"/>
    </source>
</evidence>
<gene>
    <name evidence="10" type="primary">rnj</name>
    <name evidence="12" type="ORF">CJ205_04450</name>
</gene>
<comment type="function">
    <text evidence="10">An RNase that has 5'-3' exonuclease and possibly endonuclease activity. Involved in maturation of rRNA and in some organisms also mRNA maturation and/or decay.</text>
</comment>
<accession>A0A2N6SMW2</accession>
<dbReference type="GO" id="GO:0008270">
    <property type="term" value="F:zinc ion binding"/>
    <property type="evidence" value="ECO:0007669"/>
    <property type="project" value="InterPro"/>
</dbReference>
<dbReference type="SUPFAM" id="SSF56281">
    <property type="entry name" value="Metallo-hydrolase/oxidoreductase"/>
    <property type="match status" value="1"/>
</dbReference>
<dbReference type="SMART" id="SM00849">
    <property type="entry name" value="Lactamase_B"/>
    <property type="match status" value="1"/>
</dbReference>
<dbReference type="PANTHER" id="PTHR43694:SF4">
    <property type="entry name" value="RIBONUCLEASE J 2"/>
    <property type="match status" value="1"/>
</dbReference>
<dbReference type="InterPro" id="IPR036866">
    <property type="entry name" value="RibonucZ/Hydroxyglut_hydro"/>
</dbReference>
<organism evidence="12 13">
    <name type="scientific">Dolosicoccus paucivorans</name>
    <dbReference type="NCBI Taxonomy" id="84521"/>
    <lineage>
        <taxon>Bacteria</taxon>
        <taxon>Bacillati</taxon>
        <taxon>Bacillota</taxon>
        <taxon>Bacilli</taxon>
        <taxon>Lactobacillales</taxon>
        <taxon>Aerococcaceae</taxon>
        <taxon>Dolosicoccus</taxon>
    </lineage>
</organism>
<dbReference type="GO" id="GO:0006364">
    <property type="term" value="P:rRNA processing"/>
    <property type="evidence" value="ECO:0007669"/>
    <property type="project" value="UniProtKB-UniRule"/>
</dbReference>
<dbReference type="Pfam" id="PF22505">
    <property type="entry name" value="RNase_J_b_CASP"/>
    <property type="match status" value="1"/>
</dbReference>
<dbReference type="InterPro" id="IPR041636">
    <property type="entry name" value="RNase_J_C"/>
</dbReference>
<dbReference type="EC" id="3.1.-.-" evidence="10"/>
<protein>
    <recommendedName>
        <fullName evidence="10">Ribonuclease J</fullName>
        <shortName evidence="10">RNase J</shortName>
        <ecNumber evidence="10">3.1.-.-</ecNumber>
    </recommendedName>
</protein>
<dbReference type="AlphaFoldDB" id="A0A2N6SMW2"/>
<dbReference type="InterPro" id="IPR055132">
    <property type="entry name" value="RNase_J_b_CASP"/>
</dbReference>
<evidence type="ECO:0000313" key="12">
    <source>
        <dbReference type="EMBL" id="PMC58376.1"/>
    </source>
</evidence>
<keyword evidence="3 10" id="KW-0540">Nuclease</keyword>
<comment type="similarity">
    <text evidence="10">Belongs to the metallo-beta-lactamase superfamily. RNA-metabolizing metallo-beta-lactamase-like family. Bacterial RNase J subfamily.</text>
</comment>
<evidence type="ECO:0000256" key="6">
    <source>
        <dbReference type="ARBA" id="ARBA00022801"/>
    </source>
</evidence>
<proteinExistence type="inferred from homology"/>
<dbReference type="InterPro" id="IPR004613">
    <property type="entry name" value="RNase_J"/>
</dbReference>
<dbReference type="OrthoDB" id="9758375at2"/>
<dbReference type="Pfam" id="PF00753">
    <property type="entry name" value="Lactamase_B"/>
    <property type="match status" value="1"/>
</dbReference>
<comment type="caution">
    <text evidence="10">Lacks conserved residue(s) required for the propagation of feature annotation.</text>
</comment>
<keyword evidence="1 10" id="KW-0963">Cytoplasm</keyword>
<dbReference type="PANTHER" id="PTHR43694">
    <property type="entry name" value="RIBONUCLEASE J"/>
    <property type="match status" value="1"/>
</dbReference>
<dbReference type="InterPro" id="IPR001279">
    <property type="entry name" value="Metallo-B-lactamas"/>
</dbReference>
<feature type="domain" description="Metallo-beta-lactamase" evidence="11">
    <location>
        <begin position="16"/>
        <end position="212"/>
    </location>
</feature>
<dbReference type="InterPro" id="IPR030854">
    <property type="entry name" value="RNase_J_bac"/>
</dbReference>
<evidence type="ECO:0000256" key="9">
    <source>
        <dbReference type="ARBA" id="ARBA00022884"/>
    </source>
</evidence>
<keyword evidence="13" id="KW-1185">Reference proteome</keyword>
<keyword evidence="8 10" id="KW-0269">Exonuclease</keyword>
<evidence type="ECO:0000256" key="8">
    <source>
        <dbReference type="ARBA" id="ARBA00022839"/>
    </source>
</evidence>
<dbReference type="GO" id="GO:0004521">
    <property type="term" value="F:RNA endonuclease activity"/>
    <property type="evidence" value="ECO:0007669"/>
    <property type="project" value="UniProtKB-UniRule"/>
</dbReference>
<comment type="caution">
    <text evidence="12">The sequence shown here is derived from an EMBL/GenBank/DDBJ whole genome shotgun (WGS) entry which is preliminary data.</text>
</comment>
<dbReference type="Gene3D" id="3.60.15.10">
    <property type="entry name" value="Ribonuclease Z/Hydroxyacylglutathione hydrolase-like"/>
    <property type="match status" value="1"/>
</dbReference>
<sequence length="568" mass="62646">MSKIKIIPLGGVREDGKSLFVVEVEESIFVLDCGLLYPEEGLLGIDAVIPDFTYLKENAHRVVGIFLTHGHDDAIGALAYLLEEVDAPVFGTKLTLEFAKLIAKEQGKTDVHPDFIEVDHQTEIEFDDATVSFFKTTHTIPDSVGIAIHTPDGAIVYTGDFKFSPSASPLYQTDFDRLTQLGSQGVLALLSDSASAESTSENISGMEVFESITETFMNAEGRVIVSSVGSNIERIQQVLNAADISKRKVFFANGYVYEMVDIAIKLGKITLPRKDLIVDIQHLDKTPSNEVVIIQTGNVGEPLSQLQRMALNRHRRVSIKEGDLVYIVTTPTTAMETVVSKTKNMIYRAGGLVKELANDLKTSGHGTPNQLQLMLNFMRPKYFIPVNGEFRAQRAHGALAKQLGYQDNEVFVLDIGDIVEFNNGKAALTGQVEAGNVLVDGSGVGDIGNVVLRDRRILSEDGIFVVVATISRRLGKVLVGPQITSRGFVFMKASTDLIKACSDMTLDILEDHLDRKDFEWGLLKSDLREQIGKYLFKETKRRPVVLPIIMEASNYQPSKKEAPNRPNK</sequence>
<evidence type="ECO:0000256" key="1">
    <source>
        <dbReference type="ARBA" id="ARBA00022490"/>
    </source>
</evidence>
<comment type="subcellular location">
    <subcellularLocation>
        <location evidence="10">Cytoplasm</location>
    </subcellularLocation>
</comment>
<dbReference type="Gene3D" id="3.10.20.580">
    <property type="match status" value="1"/>
</dbReference>
<evidence type="ECO:0000256" key="5">
    <source>
        <dbReference type="ARBA" id="ARBA00022759"/>
    </source>
</evidence>
<dbReference type="Proteomes" id="UP000235682">
    <property type="component" value="Unassembled WGS sequence"/>
</dbReference>
<evidence type="ECO:0000256" key="7">
    <source>
        <dbReference type="ARBA" id="ARBA00022833"/>
    </source>
</evidence>
<evidence type="ECO:0000256" key="10">
    <source>
        <dbReference type="HAMAP-Rule" id="MF_01491"/>
    </source>
</evidence>
<evidence type="ECO:0000256" key="2">
    <source>
        <dbReference type="ARBA" id="ARBA00022552"/>
    </source>
</evidence>
<dbReference type="InterPro" id="IPR042173">
    <property type="entry name" value="RNase_J_2"/>
</dbReference>
<evidence type="ECO:0000259" key="11">
    <source>
        <dbReference type="SMART" id="SM00849"/>
    </source>
</evidence>
<dbReference type="GO" id="GO:0003723">
    <property type="term" value="F:RNA binding"/>
    <property type="evidence" value="ECO:0007669"/>
    <property type="project" value="UniProtKB-UniRule"/>
</dbReference>
<dbReference type="HAMAP" id="MF_01491">
    <property type="entry name" value="RNase_J_bact"/>
    <property type="match status" value="1"/>
</dbReference>
<keyword evidence="4" id="KW-0479">Metal-binding</keyword>
<dbReference type="CDD" id="cd07714">
    <property type="entry name" value="RNaseJ_MBL-fold"/>
    <property type="match status" value="1"/>
</dbReference>
<dbReference type="InterPro" id="IPR011108">
    <property type="entry name" value="RMMBL"/>
</dbReference>
<keyword evidence="6 10" id="KW-0378">Hydrolase</keyword>
<keyword evidence="5 10" id="KW-0255">Endonuclease</keyword>